<dbReference type="AlphaFoldDB" id="A0A023B3P0"/>
<dbReference type="InterPro" id="IPR000719">
    <property type="entry name" value="Prot_kinase_dom"/>
</dbReference>
<proteinExistence type="inferred from homology"/>
<keyword evidence="3" id="KW-0808">Transferase</keyword>
<feature type="domain" description="EF-hand" evidence="9">
    <location>
        <begin position="356"/>
        <end position="391"/>
    </location>
</feature>
<comment type="cofactor">
    <cofactor evidence="1">
        <name>Mg(2+)</name>
        <dbReference type="ChEBI" id="CHEBI:18420"/>
    </cofactor>
</comment>
<dbReference type="GO" id="GO:0005524">
    <property type="term" value="F:ATP binding"/>
    <property type="evidence" value="ECO:0007669"/>
    <property type="project" value="UniProtKB-KW"/>
</dbReference>
<comment type="similarity">
    <text evidence="7">Belongs to the protein kinase superfamily. Ser/Thr protein kinase family. CDPK subfamily.</text>
</comment>
<dbReference type="InterPro" id="IPR008271">
    <property type="entry name" value="Ser/Thr_kinase_AS"/>
</dbReference>
<keyword evidence="5 10" id="KW-0418">Kinase</keyword>
<evidence type="ECO:0000256" key="4">
    <source>
        <dbReference type="ARBA" id="ARBA00022741"/>
    </source>
</evidence>
<gene>
    <name evidence="10" type="ORF">GNI_109220</name>
</gene>
<dbReference type="Gene3D" id="1.10.238.10">
    <property type="entry name" value="EF-hand"/>
    <property type="match status" value="2"/>
</dbReference>
<dbReference type="Pfam" id="PF00069">
    <property type="entry name" value="Pkinase"/>
    <property type="match status" value="2"/>
</dbReference>
<dbReference type="SMART" id="SM00054">
    <property type="entry name" value="EFh"/>
    <property type="match status" value="2"/>
</dbReference>
<protein>
    <submittedName>
        <fullName evidence="10">Calmodulin-domain protein kinase</fullName>
    </submittedName>
</protein>
<dbReference type="PANTHER" id="PTHR24349">
    <property type="entry name" value="SERINE/THREONINE-PROTEIN KINASE"/>
    <property type="match status" value="1"/>
</dbReference>
<dbReference type="OrthoDB" id="444806at2759"/>
<feature type="domain" description="EF-hand" evidence="9">
    <location>
        <begin position="288"/>
        <end position="319"/>
    </location>
</feature>
<dbReference type="InterPro" id="IPR011009">
    <property type="entry name" value="Kinase-like_dom_sf"/>
</dbReference>
<evidence type="ECO:0000256" key="2">
    <source>
        <dbReference type="ARBA" id="ARBA00022527"/>
    </source>
</evidence>
<dbReference type="OMA" id="HEGMASN"/>
<dbReference type="VEuPathDB" id="CryptoDB:GNI_109220"/>
<dbReference type="SUPFAM" id="SSF47473">
    <property type="entry name" value="EF-hand"/>
    <property type="match status" value="1"/>
</dbReference>
<dbReference type="GO" id="GO:0004674">
    <property type="term" value="F:protein serine/threonine kinase activity"/>
    <property type="evidence" value="ECO:0007669"/>
    <property type="project" value="UniProtKB-KW"/>
</dbReference>
<keyword evidence="6" id="KW-0067">ATP-binding</keyword>
<keyword evidence="11" id="KW-1185">Reference proteome</keyword>
<dbReference type="Proteomes" id="UP000019763">
    <property type="component" value="Unassembled WGS sequence"/>
</dbReference>
<dbReference type="EMBL" id="AFNH02000815">
    <property type="protein sequence ID" value="EZG55723.1"/>
    <property type="molecule type" value="Genomic_DNA"/>
</dbReference>
<evidence type="ECO:0000313" key="10">
    <source>
        <dbReference type="EMBL" id="EZG55723.1"/>
    </source>
</evidence>
<dbReference type="InterPro" id="IPR002048">
    <property type="entry name" value="EF_hand_dom"/>
</dbReference>
<evidence type="ECO:0000256" key="3">
    <source>
        <dbReference type="ARBA" id="ARBA00022679"/>
    </source>
</evidence>
<evidence type="ECO:0000256" key="6">
    <source>
        <dbReference type="ARBA" id="ARBA00022840"/>
    </source>
</evidence>
<dbReference type="Pfam" id="PF13499">
    <property type="entry name" value="EF-hand_7"/>
    <property type="match status" value="1"/>
</dbReference>
<dbReference type="eggNOG" id="KOG0032">
    <property type="taxonomic scope" value="Eukaryota"/>
</dbReference>
<evidence type="ECO:0000256" key="7">
    <source>
        <dbReference type="ARBA" id="ARBA00024334"/>
    </source>
</evidence>
<keyword evidence="4" id="KW-0547">Nucleotide-binding</keyword>
<dbReference type="PROSITE" id="PS00108">
    <property type="entry name" value="PROTEIN_KINASE_ST"/>
    <property type="match status" value="1"/>
</dbReference>
<keyword evidence="2" id="KW-0723">Serine/threonine-protein kinase</keyword>
<dbReference type="Pfam" id="PF13405">
    <property type="entry name" value="EF-hand_6"/>
    <property type="match status" value="1"/>
</dbReference>
<comment type="caution">
    <text evidence="10">The sequence shown here is derived from an EMBL/GenBank/DDBJ whole genome shotgun (WGS) entry which is preliminary data.</text>
</comment>
<evidence type="ECO:0000256" key="5">
    <source>
        <dbReference type="ARBA" id="ARBA00022777"/>
    </source>
</evidence>
<evidence type="ECO:0000313" key="11">
    <source>
        <dbReference type="Proteomes" id="UP000019763"/>
    </source>
</evidence>
<dbReference type="CDD" id="cd00051">
    <property type="entry name" value="EFh"/>
    <property type="match status" value="1"/>
</dbReference>
<evidence type="ECO:0000259" key="9">
    <source>
        <dbReference type="PROSITE" id="PS50222"/>
    </source>
</evidence>
<dbReference type="InterPro" id="IPR050205">
    <property type="entry name" value="CDPK_Ser/Thr_kinases"/>
</dbReference>
<dbReference type="PROSITE" id="PS50222">
    <property type="entry name" value="EF_HAND_2"/>
    <property type="match status" value="2"/>
</dbReference>
<dbReference type="GeneID" id="22913871"/>
<feature type="non-terminal residue" evidence="10">
    <location>
        <position position="1"/>
    </location>
</feature>
<dbReference type="SUPFAM" id="SSF56112">
    <property type="entry name" value="Protein kinase-like (PK-like)"/>
    <property type="match status" value="1"/>
</dbReference>
<dbReference type="RefSeq" id="XP_011131451.1">
    <property type="nucleotide sequence ID" value="XM_011133149.1"/>
</dbReference>
<dbReference type="Gene3D" id="1.10.510.10">
    <property type="entry name" value="Transferase(Phosphotransferase) domain 1"/>
    <property type="match status" value="1"/>
</dbReference>
<dbReference type="SMART" id="SM00220">
    <property type="entry name" value="S_TKc"/>
    <property type="match status" value="1"/>
</dbReference>
<evidence type="ECO:0000256" key="1">
    <source>
        <dbReference type="ARBA" id="ARBA00001946"/>
    </source>
</evidence>
<reference evidence="10" key="1">
    <citation type="submission" date="2013-12" db="EMBL/GenBank/DDBJ databases">
        <authorList>
            <person name="Omoto C.K."/>
            <person name="Sibley D."/>
            <person name="Venepally P."/>
            <person name="Hadjithomas M."/>
            <person name="Karamycheva S."/>
            <person name="Brunk B."/>
            <person name="Roos D."/>
            <person name="Caler E."/>
            <person name="Lorenzi H."/>
        </authorList>
    </citation>
    <scope>NUCLEOTIDE SEQUENCE</scope>
</reference>
<dbReference type="GO" id="GO:0005509">
    <property type="term" value="F:calcium ion binding"/>
    <property type="evidence" value="ECO:0007669"/>
    <property type="project" value="InterPro"/>
</dbReference>
<feature type="domain" description="Protein kinase" evidence="8">
    <location>
        <begin position="1"/>
        <end position="239"/>
    </location>
</feature>
<dbReference type="FunFam" id="1.10.238.10:FF:000001">
    <property type="entry name" value="Calmodulin 1"/>
    <property type="match status" value="1"/>
</dbReference>
<evidence type="ECO:0000259" key="8">
    <source>
        <dbReference type="PROSITE" id="PS50011"/>
    </source>
</evidence>
<dbReference type="PROSITE" id="PS50011">
    <property type="entry name" value="PROTEIN_KINASE_DOM"/>
    <property type="match status" value="1"/>
</dbReference>
<sequence>LYEIYTDGYTVYLILELCEGGQLFDRIVEHYERQRRAITEQQVAAWMTELLSAVAYCHSKAIVHRDIKPENILFVDGSECAPLKLIDFGLSSSLEKIRETQHEEVARKGGVPGMLAKMMPKIGGKPLVSTNTKKLKMQRAGTPHYMAPEMIRGAYDCKCDLFSVGVIMHQMLSGVHPYYVPGVDDEKSVEVKILETIPPLTGPEWSFVSPAAKDLCRSLLRRTPTKRLSAREALQHAWFELVKANTSTPSIVSMSVFDGLRNWQNENKVKQAVVQLIARELSEKEICDLRRKFKTLDKEHDGMISLEEVREAMREAGHDVVESDLAAIFKGLADGVAGRIGWNEFLAALLCKRMTFQENQLREIFKKLDTNNEGKISANVLKTALRGTQKINNEQFEDDLEKISPDGFIDFYDFVAMMTPEQFNET</sequence>
<name>A0A023B3P0_GRENI</name>
<dbReference type="InterPro" id="IPR011992">
    <property type="entry name" value="EF-hand-dom_pair"/>
</dbReference>
<accession>A0A023B3P0</accession>
<organism evidence="10 11">
    <name type="scientific">Gregarina niphandrodes</name>
    <name type="common">Septate eugregarine</name>
    <dbReference type="NCBI Taxonomy" id="110365"/>
    <lineage>
        <taxon>Eukaryota</taxon>
        <taxon>Sar</taxon>
        <taxon>Alveolata</taxon>
        <taxon>Apicomplexa</taxon>
        <taxon>Conoidasida</taxon>
        <taxon>Gregarinasina</taxon>
        <taxon>Eugregarinorida</taxon>
        <taxon>Gregarinidae</taxon>
        <taxon>Gregarina</taxon>
    </lineage>
</organism>